<proteinExistence type="predicted"/>
<organism evidence="5 6">
    <name type="scientific">Cardamine amara subsp. amara</name>
    <dbReference type="NCBI Taxonomy" id="228776"/>
    <lineage>
        <taxon>Eukaryota</taxon>
        <taxon>Viridiplantae</taxon>
        <taxon>Streptophyta</taxon>
        <taxon>Embryophyta</taxon>
        <taxon>Tracheophyta</taxon>
        <taxon>Spermatophyta</taxon>
        <taxon>Magnoliopsida</taxon>
        <taxon>eudicotyledons</taxon>
        <taxon>Gunneridae</taxon>
        <taxon>Pentapetalae</taxon>
        <taxon>rosids</taxon>
        <taxon>malvids</taxon>
        <taxon>Brassicales</taxon>
        <taxon>Brassicaceae</taxon>
        <taxon>Cardamineae</taxon>
        <taxon>Cardamine</taxon>
    </lineage>
</organism>
<keyword evidence="2" id="KW-0378">Hydrolase</keyword>
<evidence type="ECO:0000313" key="5">
    <source>
        <dbReference type="EMBL" id="KAL1213993.1"/>
    </source>
</evidence>
<accession>A0ABD1B4T6</accession>
<evidence type="ECO:0008006" key="7">
    <source>
        <dbReference type="Google" id="ProtNLM"/>
    </source>
</evidence>
<keyword evidence="1" id="KW-0732">Signal</keyword>
<reference evidence="5 6" key="1">
    <citation type="submission" date="2024-04" db="EMBL/GenBank/DDBJ databases">
        <title>Genome assembly C_amara_ONT_v2.</title>
        <authorList>
            <person name="Yant L."/>
            <person name="Moore C."/>
            <person name="Slenker M."/>
        </authorList>
    </citation>
    <scope>NUCLEOTIDE SEQUENCE [LARGE SCALE GENOMIC DNA]</scope>
    <source>
        <tissue evidence="5">Leaf</tissue>
    </source>
</reference>
<comment type="caution">
    <text evidence="5">The sequence shown here is derived from an EMBL/GenBank/DDBJ whole genome shotgun (WGS) entry which is preliminary data.</text>
</comment>
<sequence>MIQKGLKRYVIAVAVVIFLAMVDASVSLPFIVLHGLSCDCSSGSGDANFTDLLTRLSDSPGSCLEIGNGKDDSWSMPLTKQVEIACEKVKKMEELGQGYNIVGRSQGNLVARGLIEFCDDGPPVHNYISLAGPHAGIASVPYCDLIVDVCSEINDIIKKYLNIYSDYVQDHVAPAGYIKNLEDIKNYLHGSKYLPKLNNEKPDQRNSTYKDRFTSLQNLVLVMFELDVVIVPKESSWFGFDSDGDSNQSLPVQQTKLYTEDWIGLKTLDDAGKVKFVTVPGEHIRMAEPDIIKYVVPYLKDQPSSVQIINRKTMELLHP</sequence>
<name>A0ABD1B4T6_CARAN</name>
<evidence type="ECO:0000256" key="4">
    <source>
        <dbReference type="ARBA" id="ARBA00023180"/>
    </source>
</evidence>
<keyword evidence="4" id="KW-0325">Glycoprotein</keyword>
<keyword evidence="6" id="KW-1185">Reference proteome</keyword>
<dbReference type="EMBL" id="JBANAX010000325">
    <property type="protein sequence ID" value="KAL1213993.1"/>
    <property type="molecule type" value="Genomic_DNA"/>
</dbReference>
<dbReference type="PANTHER" id="PTHR11247">
    <property type="entry name" value="PALMITOYL-PROTEIN THIOESTERASE/DOLICHYLDIPHOSPHATASE 1"/>
    <property type="match status" value="1"/>
</dbReference>
<dbReference type="GO" id="GO:0016787">
    <property type="term" value="F:hydrolase activity"/>
    <property type="evidence" value="ECO:0007669"/>
    <property type="project" value="UniProtKB-KW"/>
</dbReference>
<keyword evidence="3" id="KW-1015">Disulfide bond</keyword>
<dbReference type="Proteomes" id="UP001558713">
    <property type="component" value="Unassembled WGS sequence"/>
</dbReference>
<protein>
    <recommendedName>
        <fullName evidence="7">Palmitoyl-protein thioesterase 1</fullName>
    </recommendedName>
</protein>
<dbReference type="InterPro" id="IPR002472">
    <property type="entry name" value="Palm_thioest"/>
</dbReference>
<gene>
    <name evidence="5" type="ORF">V5N11_007355</name>
</gene>
<evidence type="ECO:0000256" key="2">
    <source>
        <dbReference type="ARBA" id="ARBA00022801"/>
    </source>
</evidence>
<dbReference type="PANTHER" id="PTHR11247:SF79">
    <property type="entry name" value="ALPHA_BETA-HYDROLASES SUPERFAMILY PROTEIN"/>
    <property type="match status" value="1"/>
</dbReference>
<dbReference type="SUPFAM" id="SSF53474">
    <property type="entry name" value="alpha/beta-Hydrolases"/>
    <property type="match status" value="1"/>
</dbReference>
<dbReference type="PRINTS" id="PR00414">
    <property type="entry name" value="PPTHIESTRASE"/>
</dbReference>
<dbReference type="Gene3D" id="3.40.50.1820">
    <property type="entry name" value="alpha/beta hydrolase"/>
    <property type="match status" value="1"/>
</dbReference>
<dbReference type="Pfam" id="PF02089">
    <property type="entry name" value="Palm_thioest"/>
    <property type="match status" value="1"/>
</dbReference>
<evidence type="ECO:0000256" key="1">
    <source>
        <dbReference type="ARBA" id="ARBA00022729"/>
    </source>
</evidence>
<dbReference type="InterPro" id="IPR029058">
    <property type="entry name" value="AB_hydrolase_fold"/>
</dbReference>
<dbReference type="AlphaFoldDB" id="A0ABD1B4T6"/>
<evidence type="ECO:0000313" key="6">
    <source>
        <dbReference type="Proteomes" id="UP001558713"/>
    </source>
</evidence>
<evidence type="ECO:0000256" key="3">
    <source>
        <dbReference type="ARBA" id="ARBA00023157"/>
    </source>
</evidence>